<name>A0ACA9P692_9GLOM</name>
<comment type="caution">
    <text evidence="1">The sequence shown here is derived from an EMBL/GenBank/DDBJ whole genome shotgun (WGS) entry which is preliminary data.</text>
</comment>
<keyword evidence="2" id="KW-1185">Reference proteome</keyword>
<reference evidence="1" key="1">
    <citation type="submission" date="2021-06" db="EMBL/GenBank/DDBJ databases">
        <authorList>
            <person name="Kallberg Y."/>
            <person name="Tangrot J."/>
            <person name="Rosling A."/>
        </authorList>
    </citation>
    <scope>NUCLEOTIDE SEQUENCE</scope>
    <source>
        <strain evidence="1">28 12/20/2015</strain>
    </source>
</reference>
<dbReference type="EMBL" id="CAJVPW010021016">
    <property type="protein sequence ID" value="CAG8691556.1"/>
    <property type="molecule type" value="Genomic_DNA"/>
</dbReference>
<evidence type="ECO:0000313" key="1">
    <source>
        <dbReference type="EMBL" id="CAG8691556.1"/>
    </source>
</evidence>
<proteinExistence type="predicted"/>
<evidence type="ECO:0000313" key="2">
    <source>
        <dbReference type="Proteomes" id="UP000789366"/>
    </source>
</evidence>
<protein>
    <submittedName>
        <fullName evidence="1">13367_t:CDS:1</fullName>
    </submittedName>
</protein>
<feature type="non-terminal residue" evidence="1">
    <location>
        <position position="1"/>
    </location>
</feature>
<sequence>MYKNSNKSLEQFRDRWYLENINFPTTSQENDIENSNEQETTSASSSLNLSFTDTTTSPKTITTTNLKIAYL</sequence>
<organism evidence="1 2">
    <name type="scientific">Cetraspora pellucida</name>
    <dbReference type="NCBI Taxonomy" id="1433469"/>
    <lineage>
        <taxon>Eukaryota</taxon>
        <taxon>Fungi</taxon>
        <taxon>Fungi incertae sedis</taxon>
        <taxon>Mucoromycota</taxon>
        <taxon>Glomeromycotina</taxon>
        <taxon>Glomeromycetes</taxon>
        <taxon>Diversisporales</taxon>
        <taxon>Gigasporaceae</taxon>
        <taxon>Cetraspora</taxon>
    </lineage>
</organism>
<accession>A0ACA9P692</accession>
<dbReference type="Proteomes" id="UP000789366">
    <property type="component" value="Unassembled WGS sequence"/>
</dbReference>
<gene>
    <name evidence="1" type="ORF">SPELUC_LOCUS10781</name>
</gene>
<feature type="non-terminal residue" evidence="1">
    <location>
        <position position="71"/>
    </location>
</feature>